<evidence type="ECO:0000313" key="6">
    <source>
        <dbReference type="EMBL" id="CAH1257554.1"/>
    </source>
</evidence>
<evidence type="ECO:0000256" key="1">
    <source>
        <dbReference type="ARBA" id="ARBA00022737"/>
    </source>
</evidence>
<dbReference type="PROSITE" id="PS01209">
    <property type="entry name" value="LDLRA_1"/>
    <property type="match status" value="1"/>
</dbReference>
<proteinExistence type="predicted"/>
<feature type="domain" description="CUB" evidence="5">
    <location>
        <begin position="44"/>
        <end position="165"/>
    </location>
</feature>
<evidence type="ECO:0000256" key="3">
    <source>
        <dbReference type="PROSITE-ProRule" id="PRU00124"/>
    </source>
</evidence>
<protein>
    <submittedName>
        <fullName evidence="6">BMP1 protein</fullName>
    </submittedName>
</protein>
<dbReference type="Proteomes" id="UP000838412">
    <property type="component" value="Chromosome 3"/>
</dbReference>
<feature type="disulfide bond" evidence="3">
    <location>
        <begin position="340"/>
        <end position="352"/>
    </location>
</feature>
<dbReference type="InterPro" id="IPR035914">
    <property type="entry name" value="Sperma_CUB_dom_sf"/>
</dbReference>
<dbReference type="OrthoDB" id="9991628at2759"/>
<dbReference type="CDD" id="cd00112">
    <property type="entry name" value="LDLa"/>
    <property type="match status" value="2"/>
</dbReference>
<dbReference type="InterPro" id="IPR036055">
    <property type="entry name" value="LDL_receptor-like_sf"/>
</dbReference>
<keyword evidence="2 3" id="KW-1015">Disulfide bond</keyword>
<dbReference type="FunFam" id="2.60.120.290:FF:000013">
    <property type="entry name" value="Membrane frizzled-related protein"/>
    <property type="match status" value="1"/>
</dbReference>
<dbReference type="SUPFAM" id="SSF49854">
    <property type="entry name" value="Spermadhesin, CUB domain"/>
    <property type="match status" value="2"/>
</dbReference>
<evidence type="ECO:0000256" key="2">
    <source>
        <dbReference type="ARBA" id="ARBA00023157"/>
    </source>
</evidence>
<dbReference type="PRINTS" id="PR00261">
    <property type="entry name" value="LDLRECEPTOR"/>
</dbReference>
<dbReference type="InterPro" id="IPR002172">
    <property type="entry name" value="LDrepeatLR_classA_rpt"/>
</dbReference>
<dbReference type="AlphaFoldDB" id="A0A8K0EKJ3"/>
<dbReference type="Gene3D" id="2.60.120.290">
    <property type="entry name" value="Spermadhesin, CUB domain"/>
    <property type="match status" value="2"/>
</dbReference>
<feature type="disulfide bond" evidence="3">
    <location>
        <begin position="177"/>
        <end position="195"/>
    </location>
</feature>
<feature type="compositionally biased region" description="Polar residues" evidence="4">
    <location>
        <begin position="446"/>
        <end position="455"/>
    </location>
</feature>
<dbReference type="InterPro" id="IPR000859">
    <property type="entry name" value="CUB_dom"/>
</dbReference>
<dbReference type="Gene3D" id="4.10.400.10">
    <property type="entry name" value="Low-density Lipoprotein Receptor"/>
    <property type="match status" value="2"/>
</dbReference>
<evidence type="ECO:0000256" key="4">
    <source>
        <dbReference type="SAM" id="MobiDB-lite"/>
    </source>
</evidence>
<evidence type="ECO:0000259" key="5">
    <source>
        <dbReference type="PROSITE" id="PS01180"/>
    </source>
</evidence>
<feature type="disulfide bond" evidence="3">
    <location>
        <begin position="189"/>
        <end position="204"/>
    </location>
</feature>
<dbReference type="PANTHER" id="PTHR24251">
    <property type="entry name" value="OVOCHYMASE-RELATED"/>
    <property type="match status" value="1"/>
</dbReference>
<dbReference type="PROSITE" id="PS51257">
    <property type="entry name" value="PROKAR_LIPOPROTEIN"/>
    <property type="match status" value="1"/>
</dbReference>
<reference evidence="6" key="1">
    <citation type="submission" date="2022-01" db="EMBL/GenBank/DDBJ databases">
        <authorList>
            <person name="Braso-Vives M."/>
        </authorList>
    </citation>
    <scope>NUCLEOTIDE SEQUENCE</scope>
</reference>
<sequence>MSRLKTARRRSAAECRSVLLFIASVACILELTGCWTMTEELEPCESTSQPKVLEQTSGIFNSPFYPEMYPIDKTCSWRIVAPPGHQILLTFDPDFSIEAASDREDCNYDVLKIYDGPYENSSLVGEFCGYQAPNPIQSAGNEVLLVFYSDDNTAYDGFRISWASSCQVRRKTGMLACDADTCVASEDRCDMEQHCLDWTDELNCNYEGECGDILPDVDQAGNITSMNYPNFYPPGHSCTWIISAPTGQRLAASFTGIFNVSCQTPVSVLSYRMPDNGTGDLPVFDVTDLSEGDVQTLGQPCGKDRPADVFMATAQTLAITFHPSATEAPRAGFALSYFFCPLDAFICIDSTCLAMDMVCDGKQDCSGGEDEGAPMCPTTEAPDKTTTLPNDETTRAIEGKITAATDKPTVAGKKTDPPDGKLTLAPRLTTVPGPAGPTRSTDRQTRSPGNSTVTPSWIPRITAHRPRDTDPGTLPLRRCYSCYGKEDCEDPWADPDISVPVAECMDDEDCWIERIVGPSRAGFMGPDEEVLYRRSCGSKCPPFWHDEACKDGWLQVCSMCCERDLCNRQQLTGEGKSFFHREVSGGVAAPPGQHWPSLCLVCFAMFMVSV</sequence>
<dbReference type="PROSITE" id="PS01180">
    <property type="entry name" value="CUB"/>
    <property type="match status" value="2"/>
</dbReference>
<name>A0A8K0EKJ3_BRALA</name>
<organism evidence="6 7">
    <name type="scientific">Branchiostoma lanceolatum</name>
    <name type="common">Common lancelet</name>
    <name type="synonym">Amphioxus lanceolatum</name>
    <dbReference type="NCBI Taxonomy" id="7740"/>
    <lineage>
        <taxon>Eukaryota</taxon>
        <taxon>Metazoa</taxon>
        <taxon>Chordata</taxon>
        <taxon>Cephalochordata</taxon>
        <taxon>Leptocardii</taxon>
        <taxon>Amphioxiformes</taxon>
        <taxon>Branchiostomatidae</taxon>
        <taxon>Branchiostoma</taxon>
    </lineage>
</organism>
<evidence type="ECO:0000313" key="7">
    <source>
        <dbReference type="Proteomes" id="UP000838412"/>
    </source>
</evidence>
<dbReference type="Pfam" id="PF00431">
    <property type="entry name" value="CUB"/>
    <property type="match status" value="2"/>
</dbReference>
<accession>A0A8K0EKJ3</accession>
<dbReference type="PANTHER" id="PTHR24251:SF37">
    <property type="entry name" value="CUB DOMAIN-CONTAINING PROTEIN"/>
    <property type="match status" value="1"/>
</dbReference>
<gene>
    <name evidence="6" type="primary">BMP1</name>
    <name evidence="6" type="ORF">BLAG_LOCUS15426</name>
</gene>
<dbReference type="CDD" id="cd00041">
    <property type="entry name" value="CUB"/>
    <property type="match status" value="2"/>
</dbReference>
<feature type="region of interest" description="Disordered" evidence="4">
    <location>
        <begin position="406"/>
        <end position="457"/>
    </location>
</feature>
<feature type="region of interest" description="Disordered" evidence="4">
    <location>
        <begin position="366"/>
        <end position="390"/>
    </location>
</feature>
<feature type="disulfide bond" evidence="3">
    <location>
        <begin position="347"/>
        <end position="365"/>
    </location>
</feature>
<dbReference type="SMART" id="SM00042">
    <property type="entry name" value="CUB"/>
    <property type="match status" value="2"/>
</dbReference>
<keyword evidence="7" id="KW-1185">Reference proteome</keyword>
<dbReference type="EMBL" id="OV696688">
    <property type="protein sequence ID" value="CAH1257554.1"/>
    <property type="molecule type" value="Genomic_DNA"/>
</dbReference>
<feature type="domain" description="CUB" evidence="5">
    <location>
        <begin position="210"/>
        <end position="340"/>
    </location>
</feature>
<dbReference type="SMART" id="SM00192">
    <property type="entry name" value="LDLa"/>
    <property type="match status" value="2"/>
</dbReference>
<keyword evidence="1" id="KW-0677">Repeat</keyword>
<dbReference type="PROSITE" id="PS50068">
    <property type="entry name" value="LDLRA_2"/>
    <property type="match status" value="2"/>
</dbReference>
<dbReference type="SUPFAM" id="SSF57424">
    <property type="entry name" value="LDL receptor-like module"/>
    <property type="match status" value="2"/>
</dbReference>
<dbReference type="InterPro" id="IPR023415">
    <property type="entry name" value="LDLR_class-A_CS"/>
</dbReference>
<comment type="caution">
    <text evidence="3">Lacks conserved residue(s) required for the propagation of feature annotation.</text>
</comment>
<dbReference type="Pfam" id="PF00057">
    <property type="entry name" value="Ldl_recept_a"/>
    <property type="match status" value="1"/>
</dbReference>